<dbReference type="EMBL" id="JAUKUA010000001">
    <property type="protein sequence ID" value="KAK0731816.1"/>
    <property type="molecule type" value="Genomic_DNA"/>
</dbReference>
<keyword evidence="3" id="KW-1185">Reference proteome</keyword>
<feature type="region of interest" description="Disordered" evidence="1">
    <location>
        <begin position="36"/>
        <end position="79"/>
    </location>
</feature>
<comment type="caution">
    <text evidence="2">The sequence shown here is derived from an EMBL/GenBank/DDBJ whole genome shotgun (WGS) entry which is preliminary data.</text>
</comment>
<name>A0AA40BCU2_9PEZI</name>
<evidence type="ECO:0008006" key="4">
    <source>
        <dbReference type="Google" id="ProtNLM"/>
    </source>
</evidence>
<gene>
    <name evidence="2" type="ORF">B0H67DRAFT_565957</name>
</gene>
<feature type="compositionally biased region" description="Low complexity" evidence="1">
    <location>
        <begin position="51"/>
        <end position="63"/>
    </location>
</feature>
<evidence type="ECO:0000313" key="3">
    <source>
        <dbReference type="Proteomes" id="UP001172102"/>
    </source>
</evidence>
<evidence type="ECO:0000313" key="2">
    <source>
        <dbReference type="EMBL" id="KAK0731816.1"/>
    </source>
</evidence>
<organism evidence="2 3">
    <name type="scientific">Lasiosphaeris hirsuta</name>
    <dbReference type="NCBI Taxonomy" id="260670"/>
    <lineage>
        <taxon>Eukaryota</taxon>
        <taxon>Fungi</taxon>
        <taxon>Dikarya</taxon>
        <taxon>Ascomycota</taxon>
        <taxon>Pezizomycotina</taxon>
        <taxon>Sordariomycetes</taxon>
        <taxon>Sordariomycetidae</taxon>
        <taxon>Sordariales</taxon>
        <taxon>Lasiosphaeriaceae</taxon>
        <taxon>Lasiosphaeris</taxon>
    </lineage>
</organism>
<accession>A0AA40BCU2</accession>
<sequence length="321" mass="35896">MGWFDGWFGGSNAASDPLRSLDPKLRDFLSKESPVKYATASDEEHQYQKVQPQPEATAPEPAASANTGSNDNAPAVPPQSLYQDGRYAHLWKSYKPLAAVEAETKSDHEKLMDVLEGYKERKAQIGKAALENCADEQMDWNVCMKSGDWTARMTMCRKEVQKFERCYNTQSRLLKALGYLASYDRAPAIDEQIQMRADELYHKMLDQEAAVDKAKAEGLEVPKFGPLIPKVAVPTDPSVPAAVTPAEPGPNTEAAWKRKLEELPEQDRAAEEVALRAEYQAKAEMAVKIQTIWQEQAKEREARKAEGKETIIDRIKNVVGK</sequence>
<feature type="region of interest" description="Disordered" evidence="1">
    <location>
        <begin position="1"/>
        <end position="20"/>
    </location>
</feature>
<proteinExistence type="predicted"/>
<evidence type="ECO:0000256" key="1">
    <source>
        <dbReference type="SAM" id="MobiDB-lite"/>
    </source>
</evidence>
<dbReference type="Proteomes" id="UP001172102">
    <property type="component" value="Unassembled WGS sequence"/>
</dbReference>
<dbReference type="AlphaFoldDB" id="A0AA40BCU2"/>
<protein>
    <recommendedName>
        <fullName evidence="4">Autophagy protein</fullName>
    </recommendedName>
</protein>
<reference evidence="2" key="1">
    <citation type="submission" date="2023-06" db="EMBL/GenBank/DDBJ databases">
        <title>Genome-scale phylogeny and comparative genomics of the fungal order Sordariales.</title>
        <authorList>
            <consortium name="Lawrence Berkeley National Laboratory"/>
            <person name="Hensen N."/>
            <person name="Bonometti L."/>
            <person name="Westerberg I."/>
            <person name="Brannstrom I.O."/>
            <person name="Guillou S."/>
            <person name="Cros-Aarteil S."/>
            <person name="Calhoun S."/>
            <person name="Haridas S."/>
            <person name="Kuo A."/>
            <person name="Mondo S."/>
            <person name="Pangilinan J."/>
            <person name="Riley R."/>
            <person name="Labutti K."/>
            <person name="Andreopoulos B."/>
            <person name="Lipzen A."/>
            <person name="Chen C."/>
            <person name="Yanf M."/>
            <person name="Daum C."/>
            <person name="Ng V."/>
            <person name="Clum A."/>
            <person name="Steindorff A."/>
            <person name="Ohm R."/>
            <person name="Martin F."/>
            <person name="Silar P."/>
            <person name="Natvig D."/>
            <person name="Lalanne C."/>
            <person name="Gautier V."/>
            <person name="Ament-Velasquez S.L."/>
            <person name="Kruys A."/>
            <person name="Hutchinson M.I."/>
            <person name="Powell A.J."/>
            <person name="Barry K."/>
            <person name="Miller A.N."/>
            <person name="Grigoriev I.V."/>
            <person name="Debuchy R."/>
            <person name="Gladieux P."/>
            <person name="Thoren M.H."/>
            <person name="Johannesson H."/>
        </authorList>
    </citation>
    <scope>NUCLEOTIDE SEQUENCE</scope>
    <source>
        <strain evidence="2">SMH4607-1</strain>
    </source>
</reference>